<evidence type="ECO:0000313" key="11">
    <source>
        <dbReference type="EMBL" id="MCG2613920.1"/>
    </source>
</evidence>
<evidence type="ECO:0000313" key="12">
    <source>
        <dbReference type="Proteomes" id="UP001165367"/>
    </source>
</evidence>
<evidence type="ECO:0000256" key="8">
    <source>
        <dbReference type="ARBA" id="ARBA00023012"/>
    </source>
</evidence>
<dbReference type="PROSITE" id="PS50109">
    <property type="entry name" value="HIS_KIN"/>
    <property type="match status" value="1"/>
</dbReference>
<feature type="transmembrane region" description="Helical" evidence="9">
    <location>
        <begin position="12"/>
        <end position="31"/>
    </location>
</feature>
<dbReference type="SMART" id="SM00387">
    <property type="entry name" value="HATPase_c"/>
    <property type="match status" value="1"/>
</dbReference>
<evidence type="ECO:0000256" key="2">
    <source>
        <dbReference type="ARBA" id="ARBA00012438"/>
    </source>
</evidence>
<proteinExistence type="predicted"/>
<dbReference type="Pfam" id="PF07730">
    <property type="entry name" value="HisKA_3"/>
    <property type="match status" value="1"/>
</dbReference>
<evidence type="ECO:0000256" key="6">
    <source>
        <dbReference type="ARBA" id="ARBA00022777"/>
    </source>
</evidence>
<dbReference type="Proteomes" id="UP001165367">
    <property type="component" value="Unassembled WGS sequence"/>
</dbReference>
<evidence type="ECO:0000256" key="5">
    <source>
        <dbReference type="ARBA" id="ARBA00022741"/>
    </source>
</evidence>
<dbReference type="InterPro" id="IPR011712">
    <property type="entry name" value="Sig_transdc_His_kin_sub3_dim/P"/>
</dbReference>
<dbReference type="InterPro" id="IPR036890">
    <property type="entry name" value="HATPase_C_sf"/>
</dbReference>
<sequence length="267" mass="30127">MLIAITEAGWYLIGASALFLLVFTVFLLFYYKVQIRQNNYMLKEEQMRFEYQEQLLKTQLEIQEQTLKTISQEIHDNIGQALTLAKLNLNTMLPVEDDLLEQKIINSKELVSKAITDLRDLSHSLDTDYVQEMGLQRAIEYELERIQKTGAASAVLEVDGNAYRLSKQKELILFRITQEAFTNSIKHAEPKSIRVNMNYTAEGLIMVISDDGKGMDLLEVTAPNAGVGTRNMQSRADMIGASISFNSSPGNGTSINIFLPHENNKDA</sequence>
<dbReference type="RefSeq" id="WP_237869850.1">
    <property type="nucleotide sequence ID" value="NZ_JAKLTR010000003.1"/>
</dbReference>
<keyword evidence="5" id="KW-0547">Nucleotide-binding</keyword>
<evidence type="ECO:0000256" key="3">
    <source>
        <dbReference type="ARBA" id="ARBA00022553"/>
    </source>
</evidence>
<evidence type="ECO:0000256" key="7">
    <source>
        <dbReference type="ARBA" id="ARBA00022840"/>
    </source>
</evidence>
<protein>
    <recommendedName>
        <fullName evidence="2">histidine kinase</fullName>
        <ecNumber evidence="2">2.7.13.3</ecNumber>
    </recommendedName>
</protein>
<dbReference type="Gene3D" id="1.20.5.1930">
    <property type="match status" value="1"/>
</dbReference>
<evidence type="ECO:0000256" key="1">
    <source>
        <dbReference type="ARBA" id="ARBA00000085"/>
    </source>
</evidence>
<comment type="caution">
    <text evidence="11">The sequence shown here is derived from an EMBL/GenBank/DDBJ whole genome shotgun (WGS) entry which is preliminary data.</text>
</comment>
<keyword evidence="3" id="KW-0597">Phosphoprotein</keyword>
<keyword evidence="9" id="KW-0812">Transmembrane</keyword>
<keyword evidence="9" id="KW-1133">Transmembrane helix</keyword>
<organism evidence="11 12">
    <name type="scientific">Terrimonas ginsenosidimutans</name>
    <dbReference type="NCBI Taxonomy" id="2908004"/>
    <lineage>
        <taxon>Bacteria</taxon>
        <taxon>Pseudomonadati</taxon>
        <taxon>Bacteroidota</taxon>
        <taxon>Chitinophagia</taxon>
        <taxon>Chitinophagales</taxon>
        <taxon>Chitinophagaceae</taxon>
        <taxon>Terrimonas</taxon>
    </lineage>
</organism>
<dbReference type="GO" id="GO:0016301">
    <property type="term" value="F:kinase activity"/>
    <property type="evidence" value="ECO:0007669"/>
    <property type="project" value="UniProtKB-KW"/>
</dbReference>
<gene>
    <name evidence="11" type="ORF">LZZ85_06490</name>
</gene>
<dbReference type="InterPro" id="IPR050482">
    <property type="entry name" value="Sensor_HK_TwoCompSys"/>
</dbReference>
<dbReference type="PANTHER" id="PTHR24421">
    <property type="entry name" value="NITRATE/NITRITE SENSOR PROTEIN NARX-RELATED"/>
    <property type="match status" value="1"/>
</dbReference>
<comment type="catalytic activity">
    <reaction evidence="1">
        <text>ATP + protein L-histidine = ADP + protein N-phospho-L-histidine.</text>
        <dbReference type="EC" id="2.7.13.3"/>
    </reaction>
</comment>
<reference evidence="11" key="1">
    <citation type="submission" date="2022-01" db="EMBL/GenBank/DDBJ databases">
        <authorList>
            <person name="Jo J.-H."/>
            <person name="Im W.-T."/>
        </authorList>
    </citation>
    <scope>NUCLEOTIDE SEQUENCE</scope>
    <source>
        <strain evidence="11">NA20</strain>
    </source>
</reference>
<dbReference type="PANTHER" id="PTHR24421:SF10">
    <property type="entry name" value="NITRATE_NITRITE SENSOR PROTEIN NARQ"/>
    <property type="match status" value="1"/>
</dbReference>
<keyword evidence="8" id="KW-0902">Two-component regulatory system</keyword>
<keyword evidence="4" id="KW-0808">Transferase</keyword>
<dbReference type="InterPro" id="IPR003594">
    <property type="entry name" value="HATPase_dom"/>
</dbReference>
<keyword evidence="9" id="KW-0472">Membrane</keyword>
<evidence type="ECO:0000259" key="10">
    <source>
        <dbReference type="PROSITE" id="PS50109"/>
    </source>
</evidence>
<keyword evidence="6 11" id="KW-0418">Kinase</keyword>
<dbReference type="CDD" id="cd16917">
    <property type="entry name" value="HATPase_UhpB-NarQ-NarX-like"/>
    <property type="match status" value="1"/>
</dbReference>
<evidence type="ECO:0000256" key="4">
    <source>
        <dbReference type="ARBA" id="ARBA00022679"/>
    </source>
</evidence>
<name>A0ABS9KNQ9_9BACT</name>
<dbReference type="Pfam" id="PF02518">
    <property type="entry name" value="HATPase_c"/>
    <property type="match status" value="1"/>
</dbReference>
<keyword evidence="7" id="KW-0067">ATP-binding</keyword>
<dbReference type="EC" id="2.7.13.3" evidence="2"/>
<feature type="domain" description="Histidine kinase" evidence="10">
    <location>
        <begin position="69"/>
        <end position="263"/>
    </location>
</feature>
<dbReference type="EMBL" id="JAKLTR010000003">
    <property type="protein sequence ID" value="MCG2613920.1"/>
    <property type="molecule type" value="Genomic_DNA"/>
</dbReference>
<dbReference type="SUPFAM" id="SSF55874">
    <property type="entry name" value="ATPase domain of HSP90 chaperone/DNA topoisomerase II/histidine kinase"/>
    <property type="match status" value="1"/>
</dbReference>
<dbReference type="InterPro" id="IPR005467">
    <property type="entry name" value="His_kinase_dom"/>
</dbReference>
<dbReference type="Gene3D" id="3.30.565.10">
    <property type="entry name" value="Histidine kinase-like ATPase, C-terminal domain"/>
    <property type="match status" value="1"/>
</dbReference>
<accession>A0ABS9KNQ9</accession>
<evidence type="ECO:0000256" key="9">
    <source>
        <dbReference type="SAM" id="Phobius"/>
    </source>
</evidence>
<keyword evidence="12" id="KW-1185">Reference proteome</keyword>